<feature type="domain" description="Mos1 transposase HTH" evidence="1">
    <location>
        <begin position="9"/>
        <end position="53"/>
    </location>
</feature>
<keyword evidence="3" id="KW-1185">Reference proteome</keyword>
<dbReference type="OrthoDB" id="10022101at2759"/>
<proteinExistence type="predicted"/>
<organism evidence="2 3">
    <name type="scientific">Trichonephila clavata</name>
    <name type="common">Joro spider</name>
    <name type="synonym">Nephila clavata</name>
    <dbReference type="NCBI Taxonomy" id="2740835"/>
    <lineage>
        <taxon>Eukaryota</taxon>
        <taxon>Metazoa</taxon>
        <taxon>Ecdysozoa</taxon>
        <taxon>Arthropoda</taxon>
        <taxon>Chelicerata</taxon>
        <taxon>Arachnida</taxon>
        <taxon>Araneae</taxon>
        <taxon>Araneomorphae</taxon>
        <taxon>Entelegynae</taxon>
        <taxon>Araneoidea</taxon>
        <taxon>Nephilidae</taxon>
        <taxon>Trichonephila</taxon>
    </lineage>
</organism>
<dbReference type="EMBL" id="BMAO01022652">
    <property type="protein sequence ID" value="GFQ83410.1"/>
    <property type="molecule type" value="Genomic_DNA"/>
</dbReference>
<evidence type="ECO:0000313" key="2">
    <source>
        <dbReference type="EMBL" id="GFQ83410.1"/>
    </source>
</evidence>
<reference evidence="2" key="1">
    <citation type="submission" date="2020-07" db="EMBL/GenBank/DDBJ databases">
        <title>Multicomponent nature underlies the extraordinary mechanical properties of spider dragline silk.</title>
        <authorList>
            <person name="Kono N."/>
            <person name="Nakamura H."/>
            <person name="Mori M."/>
            <person name="Yoshida Y."/>
            <person name="Ohtoshi R."/>
            <person name="Malay A.D."/>
            <person name="Moran D.A.P."/>
            <person name="Tomita M."/>
            <person name="Numata K."/>
            <person name="Arakawa K."/>
        </authorList>
    </citation>
    <scope>NUCLEOTIDE SEQUENCE</scope>
</reference>
<evidence type="ECO:0000259" key="1">
    <source>
        <dbReference type="Pfam" id="PF17906"/>
    </source>
</evidence>
<comment type="caution">
    <text evidence="2">The sequence shown here is derived from an EMBL/GenBank/DDBJ whole genome shotgun (WGS) entry which is preliminary data.</text>
</comment>
<evidence type="ECO:0000313" key="3">
    <source>
        <dbReference type="Proteomes" id="UP000887116"/>
    </source>
</evidence>
<name>A0A8X6FKT6_TRICU</name>
<accession>A0A8X6FKT6</accession>
<dbReference type="InterPro" id="IPR041426">
    <property type="entry name" value="Mos1_HTH"/>
</dbReference>
<dbReference type="PANTHER" id="PTHR46060">
    <property type="entry name" value="MARINER MOS1 TRANSPOSASE-LIKE PROTEIN"/>
    <property type="match status" value="1"/>
</dbReference>
<dbReference type="Pfam" id="PF17906">
    <property type="entry name" value="HTH_48"/>
    <property type="match status" value="1"/>
</dbReference>
<dbReference type="Proteomes" id="UP000887116">
    <property type="component" value="Unassembled WGS sequence"/>
</dbReference>
<sequence>MEVTRVEQRTYIKIAILRGKNEMECHSEFVEALGNNTLPYHIVARWVGKFQQGRVSTSEEQRSGRPLSVSTDLARAVIEQLMDEDRRSIQQTKRQIEKRTTNSSSCQLYVYCAVILLHREGHIALNTAIIN</sequence>
<dbReference type="AlphaFoldDB" id="A0A8X6FKT6"/>
<dbReference type="PANTHER" id="PTHR46060:SF1">
    <property type="entry name" value="MARINER MOS1 TRANSPOSASE-LIKE PROTEIN"/>
    <property type="match status" value="1"/>
</dbReference>
<protein>
    <submittedName>
        <fullName evidence="2">HTH_48 domain-containing protein</fullName>
    </submittedName>
</protein>
<gene>
    <name evidence="2" type="primary">NCL1_39999</name>
    <name evidence="2" type="ORF">TNCT_598021</name>
</gene>
<dbReference type="InterPro" id="IPR052709">
    <property type="entry name" value="Transposase-MT_Hybrid"/>
</dbReference>